<gene>
    <name evidence="3" type="ORF">OA238_c07860</name>
</gene>
<evidence type="ECO:0000256" key="2">
    <source>
        <dbReference type="RuleBase" id="RU000363"/>
    </source>
</evidence>
<dbReference type="OrthoDB" id="9785826at2"/>
<dbReference type="EMBL" id="CP003742">
    <property type="protein sequence ID" value="AGI71003.1"/>
    <property type="molecule type" value="Genomic_DNA"/>
</dbReference>
<dbReference type="CDD" id="cd05327">
    <property type="entry name" value="retinol-DH_like_SDR_c_like"/>
    <property type="match status" value="1"/>
</dbReference>
<keyword evidence="1" id="KW-0560">Oxidoreductase</keyword>
<dbReference type="RefSeq" id="WP_015494230.1">
    <property type="nucleotide sequence ID" value="NC_020908.1"/>
</dbReference>
<sequence>MIAEFQHWIDQNLSSQKGKTILITGGNSGIGYYAALALAKAGAHVVIAGRNPDKIDQAIKSIVAEGIDGHVEAGIVDLASLESVRQYAAQFVMDHSKLDILINNAGVMMPPEGKTEDGFESQFGVNFLGHFALTGLLFDRLQSTTGSRVVTLSSIAHRGAQIDFDNLRLEKPYDQKREYYQSKLADLLFTLELGRRIDAKGAAVLSVGCHPGFTKTELQRHVDTKILAKMTFMDAWQGTLSTLLAATGPHVAQGDYYGPDGPGELGGFPAIGEIDASALDTAVAKRLWDVGQDVTGIAFP</sequence>
<evidence type="ECO:0000313" key="3">
    <source>
        <dbReference type="EMBL" id="AGI71003.1"/>
    </source>
</evidence>
<comment type="similarity">
    <text evidence="2">Belongs to the short-chain dehydrogenases/reductases (SDR) family.</text>
</comment>
<proteinExistence type="inferred from homology"/>
<dbReference type="AlphaFoldDB" id="M9RGZ0"/>
<dbReference type="PRINTS" id="PR00080">
    <property type="entry name" value="SDRFAMILY"/>
</dbReference>
<dbReference type="HOGENOM" id="CLU_010194_44_2_5"/>
<reference evidence="3 4" key="1">
    <citation type="journal article" date="2013" name="PLoS ONE">
        <title>Poles Apart: Arctic and Antarctic Octadecabacter strains Share High Genome Plasticity and a New Type of Xanthorhodopsin.</title>
        <authorList>
            <person name="Vollmers J."/>
            <person name="Voget S."/>
            <person name="Dietrich S."/>
            <person name="Gollnow K."/>
            <person name="Smits M."/>
            <person name="Meyer K."/>
            <person name="Brinkhoff T."/>
            <person name="Simon M."/>
            <person name="Daniel R."/>
        </authorList>
    </citation>
    <scope>NUCLEOTIDE SEQUENCE [LARGE SCALE GENOMIC DNA]</scope>
    <source>
        <strain evidence="3 4">238</strain>
    </source>
</reference>
<dbReference type="PRINTS" id="PR00081">
    <property type="entry name" value="GDHRDH"/>
</dbReference>
<dbReference type="PANTHER" id="PTHR43157:SF31">
    <property type="entry name" value="PHOSPHATIDYLINOSITOL-GLYCAN BIOSYNTHESIS CLASS F PROTEIN"/>
    <property type="match status" value="1"/>
</dbReference>
<dbReference type="KEGG" id="oar:OA238_c07860"/>
<dbReference type="eggNOG" id="COG1028">
    <property type="taxonomic scope" value="Bacteria"/>
</dbReference>
<dbReference type="PANTHER" id="PTHR43157">
    <property type="entry name" value="PHOSPHATIDYLINOSITOL-GLYCAN BIOSYNTHESIS CLASS F PROTEIN-RELATED"/>
    <property type="match status" value="1"/>
</dbReference>
<protein>
    <submittedName>
        <fullName evidence="3">Short chain dehydrogenase/reductase family protein</fullName>
    </submittedName>
</protein>
<dbReference type="InterPro" id="IPR036291">
    <property type="entry name" value="NAD(P)-bd_dom_sf"/>
</dbReference>
<dbReference type="Pfam" id="PF00106">
    <property type="entry name" value="adh_short"/>
    <property type="match status" value="1"/>
</dbReference>
<dbReference type="NCBIfam" id="NF004846">
    <property type="entry name" value="PRK06197.1"/>
    <property type="match status" value="1"/>
</dbReference>
<dbReference type="InterPro" id="IPR002347">
    <property type="entry name" value="SDR_fam"/>
</dbReference>
<dbReference type="SUPFAM" id="SSF51735">
    <property type="entry name" value="NAD(P)-binding Rossmann-fold domains"/>
    <property type="match status" value="1"/>
</dbReference>
<evidence type="ECO:0000313" key="4">
    <source>
        <dbReference type="Proteomes" id="UP000004688"/>
    </source>
</evidence>
<dbReference type="GO" id="GO:0016491">
    <property type="term" value="F:oxidoreductase activity"/>
    <property type="evidence" value="ECO:0007669"/>
    <property type="project" value="UniProtKB-KW"/>
</dbReference>
<accession>M9RGZ0</accession>
<evidence type="ECO:0000256" key="1">
    <source>
        <dbReference type="ARBA" id="ARBA00023002"/>
    </source>
</evidence>
<name>M9RGZ0_9RHOB</name>
<dbReference type="Gene3D" id="3.40.50.720">
    <property type="entry name" value="NAD(P)-binding Rossmann-like Domain"/>
    <property type="match status" value="1"/>
</dbReference>
<dbReference type="Proteomes" id="UP000004688">
    <property type="component" value="Chromosome"/>
</dbReference>
<keyword evidence="4" id="KW-1185">Reference proteome</keyword>
<dbReference type="STRING" id="391616.OA238_c07860"/>
<organism evidence="3 4">
    <name type="scientific">Octadecabacter arcticus 238</name>
    <dbReference type="NCBI Taxonomy" id="391616"/>
    <lineage>
        <taxon>Bacteria</taxon>
        <taxon>Pseudomonadati</taxon>
        <taxon>Pseudomonadota</taxon>
        <taxon>Alphaproteobacteria</taxon>
        <taxon>Rhodobacterales</taxon>
        <taxon>Roseobacteraceae</taxon>
        <taxon>Octadecabacter</taxon>
    </lineage>
</organism>